<gene>
    <name evidence="3" type="primary">LOC105226653</name>
</gene>
<evidence type="ECO:0000313" key="3">
    <source>
        <dbReference type="RefSeq" id="XP_011203946.1"/>
    </source>
</evidence>
<dbReference type="AlphaFoldDB" id="A0A034WK65"/>
<accession>A0A034WK65</accession>
<protein>
    <submittedName>
        <fullName evidence="3">uncharacterized protein LOC105226653</fullName>
    </submittedName>
</protein>
<dbReference type="EMBL" id="GAKP01004422">
    <property type="protein sequence ID" value="JAC54530.1"/>
    <property type="molecule type" value="Transcribed_RNA"/>
</dbReference>
<name>A0A034WK65_BACDO</name>
<evidence type="ECO:0000313" key="1">
    <source>
        <dbReference type="EMBL" id="JAC54530.1"/>
    </source>
</evidence>
<organism evidence="1">
    <name type="scientific">Bactrocera dorsalis</name>
    <name type="common">Oriental fruit fly</name>
    <name type="synonym">Dacus dorsalis</name>
    <dbReference type="NCBI Taxonomy" id="27457"/>
    <lineage>
        <taxon>Eukaryota</taxon>
        <taxon>Metazoa</taxon>
        <taxon>Ecdysozoa</taxon>
        <taxon>Arthropoda</taxon>
        <taxon>Hexapoda</taxon>
        <taxon>Insecta</taxon>
        <taxon>Pterygota</taxon>
        <taxon>Neoptera</taxon>
        <taxon>Endopterygota</taxon>
        <taxon>Diptera</taxon>
        <taxon>Brachycera</taxon>
        <taxon>Muscomorpha</taxon>
        <taxon>Tephritoidea</taxon>
        <taxon>Tephritidae</taxon>
        <taxon>Bactrocera</taxon>
        <taxon>Bactrocera</taxon>
    </lineage>
</organism>
<reference evidence="1" key="1">
    <citation type="journal article" date="2014" name="BMC Genomics">
        <title>Characterizing the developmental transcriptome of the oriental fruit fly, Bactrocera dorsalis (Diptera: Tephritidae) through comparative genomic analysis with Drosophila melanogaster utilizing modENCODE datasets.</title>
        <authorList>
            <person name="Geib S.M."/>
            <person name="Calla B."/>
            <person name="Hall B."/>
            <person name="Hou S."/>
            <person name="Manoukis N.C."/>
        </authorList>
    </citation>
    <scope>NUCLEOTIDE SEQUENCE</scope>
    <source>
        <strain evidence="1">Punador</strain>
    </source>
</reference>
<keyword evidence="2" id="KW-1185">Reference proteome</keyword>
<reference evidence="3" key="2">
    <citation type="submission" date="2022-04" db="UniProtKB">
        <authorList>
            <consortium name="RefSeq"/>
        </authorList>
    </citation>
    <scope>IDENTIFICATION</scope>
    <source>
        <strain evidence="3">Punador</strain>
    </source>
</reference>
<proteinExistence type="predicted"/>
<dbReference type="RefSeq" id="XP_011203946.2">
    <property type="nucleotide sequence ID" value="XM_011205644.4"/>
</dbReference>
<dbReference type="GeneID" id="105226653"/>
<dbReference type="OrthoDB" id="8189408at2759"/>
<dbReference type="RefSeq" id="XP_011203946.1">
    <property type="nucleotide sequence ID" value="XM_011205644.3"/>
</dbReference>
<dbReference type="Proteomes" id="UP001652620">
    <property type="component" value="Chromosome 3"/>
</dbReference>
<sequence>MFSAEAAPELENKINEFPYVVAEFKKPEIAFGSGTERFTRKSTLDKRRRARVKFIIREQLETPAYKYGLLHNYPSKRGYTAMANRSPRFKLPPESKYPAPNAYDFVRPEKVVKMSYPFNTSDARSRLPSGKPIGPSPCDYYLYRRRVQQVEMGFGKQRYVVPGYAVFCGNENKSRCFKCQTQPVGDYYHNFNVHLDLCRPCMNAELAELNNCKYNRLKRSSRLRELGKFKPARWCHFYHKHYYGNLAVNKFPLTTLRLKNRVENYLQSYDTLLKWYVQY</sequence>
<dbReference type="KEGG" id="bdr:105226653"/>
<evidence type="ECO:0000313" key="2">
    <source>
        <dbReference type="Proteomes" id="UP001652620"/>
    </source>
</evidence>